<dbReference type="PANTHER" id="PTHR43479">
    <property type="entry name" value="ACREF/ENVCD OPERON REPRESSOR-RELATED"/>
    <property type="match status" value="1"/>
</dbReference>
<accession>T0BE19</accession>
<gene>
    <name evidence="2" type="ORF">K1I37_14425</name>
</gene>
<dbReference type="InterPro" id="IPR009057">
    <property type="entry name" value="Homeodomain-like_sf"/>
</dbReference>
<dbReference type="Proteomes" id="UP000829401">
    <property type="component" value="Chromosome"/>
</dbReference>
<dbReference type="OrthoDB" id="9810250at2"/>
<dbReference type="eggNOG" id="COG1309">
    <property type="taxonomic scope" value="Bacteria"/>
</dbReference>
<dbReference type="InterPro" id="IPR039532">
    <property type="entry name" value="TetR_C_Firmicutes"/>
</dbReference>
<proteinExistence type="predicted"/>
<sequence>MNGFDRRVARTRRLLIDALIKLIVEDGYDAVTIRGIVKKADVNRSTFYLHFRDKQDILNYMENEVLSELAAAIRNPNYTYESALWDYKILKRPIQSAIALFEHVEKYASLYRTILVEKDFRARVTQVTSTELFSFLPNELEVAFVSNGIIGLILYWLENGMKETVTEMSLWLTRFSLSRFSDVSDRLYVTFGSSFRS</sequence>
<name>T0BE19_ALIAG</name>
<dbReference type="Pfam" id="PF14278">
    <property type="entry name" value="TetR_C_8"/>
    <property type="match status" value="1"/>
</dbReference>
<evidence type="ECO:0000256" key="1">
    <source>
        <dbReference type="ARBA" id="ARBA00023125"/>
    </source>
</evidence>
<evidence type="ECO:0000313" key="3">
    <source>
        <dbReference type="Proteomes" id="UP000829401"/>
    </source>
</evidence>
<dbReference type="GO" id="GO:0003677">
    <property type="term" value="F:DNA binding"/>
    <property type="evidence" value="ECO:0007669"/>
    <property type="project" value="UniProtKB-UniRule"/>
</dbReference>
<dbReference type="SUPFAM" id="SSF46689">
    <property type="entry name" value="Homeodomain-like"/>
    <property type="match status" value="1"/>
</dbReference>
<dbReference type="RefSeq" id="WP_021298310.1">
    <property type="nucleotide sequence ID" value="NZ_AURB01000182.1"/>
</dbReference>
<dbReference type="AlphaFoldDB" id="T0BE19"/>
<dbReference type="PRINTS" id="PR00455">
    <property type="entry name" value="HTHTETR"/>
</dbReference>
<keyword evidence="1" id="KW-0238">DNA-binding</keyword>
<evidence type="ECO:0000313" key="2">
    <source>
        <dbReference type="EMBL" id="UNO47874.1"/>
    </source>
</evidence>
<dbReference type="Pfam" id="PF00440">
    <property type="entry name" value="TetR_N"/>
    <property type="match status" value="1"/>
</dbReference>
<dbReference type="InterPro" id="IPR050624">
    <property type="entry name" value="HTH-type_Tx_Regulator"/>
</dbReference>
<reference evidence="3" key="1">
    <citation type="journal article" date="2022" name="G3 (Bethesda)">
        <title>Unveiling the complete genome sequence of Alicyclobacillus acidoterrestris DSM 3922T, a taint-producing strain.</title>
        <authorList>
            <person name="Leonardo I.C."/>
            <person name="Barreto Crespo M.T."/>
            <person name="Gaspar F.B."/>
        </authorList>
    </citation>
    <scope>NUCLEOTIDE SEQUENCE [LARGE SCALE GENOMIC DNA]</scope>
    <source>
        <strain evidence="3">DSM 3922</strain>
    </source>
</reference>
<organism evidence="2 3">
    <name type="scientific">Alicyclobacillus acidoterrestris (strain ATCC 49025 / DSM 3922 / CIP 106132 / NCIMB 13137 / GD3B)</name>
    <dbReference type="NCBI Taxonomy" id="1356854"/>
    <lineage>
        <taxon>Bacteria</taxon>
        <taxon>Bacillati</taxon>
        <taxon>Bacillota</taxon>
        <taxon>Bacilli</taxon>
        <taxon>Bacillales</taxon>
        <taxon>Alicyclobacillaceae</taxon>
        <taxon>Alicyclobacillus</taxon>
    </lineage>
</organism>
<dbReference type="InterPro" id="IPR001647">
    <property type="entry name" value="HTH_TetR"/>
</dbReference>
<accession>A0A9E7CQI1</accession>
<dbReference type="STRING" id="1356854.N007_15705"/>
<keyword evidence="3" id="KW-1185">Reference proteome</keyword>
<protein>
    <submittedName>
        <fullName evidence="2">TetR/AcrR family transcriptional regulator</fullName>
    </submittedName>
</protein>
<dbReference type="PROSITE" id="PS50977">
    <property type="entry name" value="HTH_TETR_2"/>
    <property type="match status" value="1"/>
</dbReference>
<dbReference type="PANTHER" id="PTHR43479:SF7">
    <property type="entry name" value="TETR-FAMILY TRANSCRIPTIONAL REGULATOR"/>
    <property type="match status" value="1"/>
</dbReference>
<dbReference type="EMBL" id="CP080467">
    <property type="protein sequence ID" value="UNO47874.1"/>
    <property type="molecule type" value="Genomic_DNA"/>
</dbReference>
<dbReference type="KEGG" id="aaco:K1I37_14425"/>
<dbReference type="Gene3D" id="1.10.357.10">
    <property type="entry name" value="Tetracycline Repressor, domain 2"/>
    <property type="match status" value="1"/>
</dbReference>